<dbReference type="NCBIfam" id="NF041278">
    <property type="entry name" value="CmcJ_NvfI_EfuI"/>
    <property type="match status" value="1"/>
</dbReference>
<reference evidence="1 2" key="1">
    <citation type="journal article" date="2007" name="Int. J. Syst. Evol. Microbiol.">
        <title>Halomonas saccharevitans sp. nov., Halomonas arcis sp. nov. and Halomonas subterranea sp. nov., halophilic bacteria isolated from hypersaline environments of China.</title>
        <authorList>
            <person name="Xu X.W."/>
            <person name="Wu Y.H."/>
            <person name="Zhou Z."/>
            <person name="Wang C.S."/>
            <person name="Zhou Y.G."/>
            <person name="Zhang H.B."/>
            <person name="Wang Y."/>
            <person name="Wu M."/>
        </authorList>
    </citation>
    <scope>NUCLEOTIDE SEQUENCE [LARGE SCALE GENOMIC DNA]</scope>
    <source>
        <strain evidence="1 2">TBZ3</strain>
    </source>
</reference>
<gene>
    <name evidence="1" type="ORF">FEI13_02195</name>
</gene>
<sequence>MPAGTVNGEITFMVPTGQRPYVHTEALTGEPEPRYHAELQRRAVAIHDARPLMEELSLDRHGIELHQRPSSVKALYNDAHVEQDYYPEIEALVKEATGASRVMIFDHTRRRDDGGSSGTKTPADRAHNDYTEWSAPQRVRDLVGEEEAQRLRNVPFVQINAWRPIRGPVRRSPLAVLDAAILDHGDLISTDMVYPGRTGEIYHLAFNPAQRWLYFPAMERDEVLLIKGYDSRTDGRARFVPHTAFHDPGTHADEPPRESIEVRTLAFFES</sequence>
<organism evidence="1 2">
    <name type="scientific">Halomonas urmiana</name>
    <dbReference type="NCBI Taxonomy" id="490901"/>
    <lineage>
        <taxon>Bacteria</taxon>
        <taxon>Pseudomonadati</taxon>
        <taxon>Pseudomonadota</taxon>
        <taxon>Gammaproteobacteria</taxon>
        <taxon>Oceanospirillales</taxon>
        <taxon>Halomonadaceae</taxon>
        <taxon>Halomonas</taxon>
    </lineage>
</organism>
<evidence type="ECO:0000313" key="1">
    <source>
        <dbReference type="EMBL" id="TLF53474.1"/>
    </source>
</evidence>
<protein>
    <submittedName>
        <fullName evidence="1">Methyltransferase</fullName>
    </submittedName>
</protein>
<dbReference type="PANTHER" id="PTHR34598:SF3">
    <property type="entry name" value="OXIDOREDUCTASE AN1597"/>
    <property type="match status" value="1"/>
</dbReference>
<dbReference type="GO" id="GO:0032259">
    <property type="term" value="P:methylation"/>
    <property type="evidence" value="ECO:0007669"/>
    <property type="project" value="UniProtKB-KW"/>
</dbReference>
<keyword evidence="1" id="KW-0808">Transferase</keyword>
<comment type="caution">
    <text evidence="1">The sequence shown here is derived from an EMBL/GenBank/DDBJ whole genome shotgun (WGS) entry which is preliminary data.</text>
</comment>
<dbReference type="AlphaFoldDB" id="A0A5R8MMW2"/>
<keyword evidence="2" id="KW-1185">Reference proteome</keyword>
<dbReference type="EMBL" id="VBUI01000002">
    <property type="protein sequence ID" value="TLF53474.1"/>
    <property type="molecule type" value="Genomic_DNA"/>
</dbReference>
<dbReference type="GO" id="GO:0016491">
    <property type="term" value="F:oxidoreductase activity"/>
    <property type="evidence" value="ECO:0007669"/>
    <property type="project" value="InterPro"/>
</dbReference>
<accession>A0A5R8MMW2</accession>
<dbReference type="GO" id="GO:0008168">
    <property type="term" value="F:methyltransferase activity"/>
    <property type="evidence" value="ECO:0007669"/>
    <property type="project" value="UniProtKB-KW"/>
</dbReference>
<dbReference type="PANTHER" id="PTHR34598">
    <property type="entry name" value="BLL6449 PROTEIN"/>
    <property type="match status" value="1"/>
</dbReference>
<name>A0A5R8MMW2_9GAMM</name>
<proteinExistence type="predicted"/>
<dbReference type="Proteomes" id="UP000306973">
    <property type="component" value="Unassembled WGS sequence"/>
</dbReference>
<evidence type="ECO:0000313" key="2">
    <source>
        <dbReference type="Proteomes" id="UP000306973"/>
    </source>
</evidence>
<keyword evidence="1" id="KW-0489">Methyltransferase</keyword>
<dbReference type="InterPro" id="IPR044053">
    <property type="entry name" value="AsaB-like"/>
</dbReference>
<dbReference type="OrthoDB" id="7052511at2"/>